<dbReference type="OMA" id="HCFQKCF"/>
<evidence type="ECO:0000313" key="6">
    <source>
        <dbReference type="Proteomes" id="UP000001514"/>
    </source>
</evidence>
<dbReference type="PANTHER" id="PTHR31399:SF0">
    <property type="entry name" value="DNA-DIRECTED PRIMASE_POLYMERASE PROTEIN"/>
    <property type="match status" value="1"/>
</dbReference>
<sequence length="404" mass="45840">MACPRNEQRPREIAAGIFYGAPRGGGHQQPPRLLHLLRDIRSDLGQESTPIAAGDAWATFARQEQALQYADCHRHGLAVFTYQDHTTGQRRFLVTSHLEFWRRYEKMHGSLRHHYEIIRENTPCNLYFDLEFNRHTNQGADGDAMVDLLLQLLASTLYEAFSIRYNMAWTLELDSSTADKFSRHLILRIPNTAFRDNSHAGEFVAHLCSRIHVLRGRDKHLEELYVITDHSSTPRLFVDQAVYSRNRCFRLVFSAKAGKTAILVPTYRFASSSEVVMDDITTFMQALVCNVDANCETLLTFDRGVGLAAGKHPKSLSNIQPQHSVASEASPFGAVDAFVESISSFGNTPGKIRNWFWFSELGIIVYNISGNRFCERVGRQHKSNNDLECSARLAQRCTKLISTR</sequence>
<dbReference type="EMBL" id="GL377746">
    <property type="protein sequence ID" value="EFJ04857.1"/>
    <property type="molecule type" value="Genomic_DNA"/>
</dbReference>
<dbReference type="PANTHER" id="PTHR31399">
    <property type="entry name" value="DNA-DIRECTED PRIMASE / POLYMERASE PROTEIN"/>
    <property type="match status" value="1"/>
</dbReference>
<dbReference type="GO" id="GO:0031297">
    <property type="term" value="P:replication fork processing"/>
    <property type="evidence" value="ECO:0000318"/>
    <property type="project" value="GO_Central"/>
</dbReference>
<dbReference type="GO" id="GO:0003899">
    <property type="term" value="F:DNA-directed RNA polymerase activity"/>
    <property type="evidence" value="ECO:0000318"/>
    <property type="project" value="GO_Central"/>
</dbReference>
<dbReference type="KEGG" id="smo:SELMODRAFT_236910"/>
<comment type="catalytic activity">
    <reaction evidence="2">
        <text>ssDNA + n NTP = ssDNA/pppN(pN)n-1 hybrid + (n-1) diphosphate.</text>
        <dbReference type="EC" id="2.7.7.102"/>
    </reaction>
</comment>
<dbReference type="InParanoid" id="D8TER2"/>
<dbReference type="InterPro" id="IPR044917">
    <property type="entry name" value="PRIMPOL"/>
</dbReference>
<reference evidence="5 6" key="1">
    <citation type="journal article" date="2011" name="Science">
        <title>The Selaginella genome identifies genetic changes associated with the evolution of vascular plants.</title>
        <authorList>
            <person name="Banks J.A."/>
            <person name="Nishiyama T."/>
            <person name="Hasebe M."/>
            <person name="Bowman J.L."/>
            <person name="Gribskov M."/>
            <person name="dePamphilis C."/>
            <person name="Albert V.A."/>
            <person name="Aono N."/>
            <person name="Aoyama T."/>
            <person name="Ambrose B.A."/>
            <person name="Ashton N.W."/>
            <person name="Axtell M.J."/>
            <person name="Barker E."/>
            <person name="Barker M.S."/>
            <person name="Bennetzen J.L."/>
            <person name="Bonawitz N.D."/>
            <person name="Chapple C."/>
            <person name="Cheng C."/>
            <person name="Correa L.G."/>
            <person name="Dacre M."/>
            <person name="DeBarry J."/>
            <person name="Dreyer I."/>
            <person name="Elias M."/>
            <person name="Engstrom E.M."/>
            <person name="Estelle M."/>
            <person name="Feng L."/>
            <person name="Finet C."/>
            <person name="Floyd S.K."/>
            <person name="Frommer W.B."/>
            <person name="Fujita T."/>
            <person name="Gramzow L."/>
            <person name="Gutensohn M."/>
            <person name="Harholt J."/>
            <person name="Hattori M."/>
            <person name="Heyl A."/>
            <person name="Hirai T."/>
            <person name="Hiwatashi Y."/>
            <person name="Ishikawa M."/>
            <person name="Iwata M."/>
            <person name="Karol K.G."/>
            <person name="Koehler B."/>
            <person name="Kolukisaoglu U."/>
            <person name="Kubo M."/>
            <person name="Kurata T."/>
            <person name="Lalonde S."/>
            <person name="Li K."/>
            <person name="Li Y."/>
            <person name="Litt A."/>
            <person name="Lyons E."/>
            <person name="Manning G."/>
            <person name="Maruyama T."/>
            <person name="Michael T.P."/>
            <person name="Mikami K."/>
            <person name="Miyazaki S."/>
            <person name="Morinaga S."/>
            <person name="Murata T."/>
            <person name="Mueller-Roeber B."/>
            <person name="Nelson D.R."/>
            <person name="Obara M."/>
            <person name="Oguri Y."/>
            <person name="Olmstead R.G."/>
            <person name="Onodera N."/>
            <person name="Petersen B.L."/>
            <person name="Pils B."/>
            <person name="Prigge M."/>
            <person name="Rensing S.A."/>
            <person name="Riano-Pachon D.M."/>
            <person name="Roberts A.W."/>
            <person name="Sato Y."/>
            <person name="Scheller H.V."/>
            <person name="Schulz B."/>
            <person name="Schulz C."/>
            <person name="Shakirov E.V."/>
            <person name="Shibagaki N."/>
            <person name="Shinohara N."/>
            <person name="Shippen D.E."/>
            <person name="Soerensen I."/>
            <person name="Sotooka R."/>
            <person name="Sugimoto N."/>
            <person name="Sugita M."/>
            <person name="Sumikawa N."/>
            <person name="Tanurdzic M."/>
            <person name="Theissen G."/>
            <person name="Ulvskov P."/>
            <person name="Wakazuki S."/>
            <person name="Weng J.K."/>
            <person name="Willats W.W."/>
            <person name="Wipf D."/>
            <person name="Wolf P.G."/>
            <person name="Yang L."/>
            <person name="Zimmer A.D."/>
            <person name="Zhu Q."/>
            <person name="Mitros T."/>
            <person name="Hellsten U."/>
            <person name="Loque D."/>
            <person name="Otillar R."/>
            <person name="Salamov A."/>
            <person name="Schmutz J."/>
            <person name="Shapiro H."/>
            <person name="Lindquist E."/>
            <person name="Lucas S."/>
            <person name="Rokhsar D."/>
            <person name="Grigoriev I.V."/>
        </authorList>
    </citation>
    <scope>NUCLEOTIDE SEQUENCE [LARGE SCALE GENOMIC DNA]</scope>
</reference>
<accession>D8TER2</accession>
<dbReference type="Proteomes" id="UP000001514">
    <property type="component" value="Unassembled WGS sequence"/>
</dbReference>
<dbReference type="Gramene" id="EFJ04857">
    <property type="protein sequence ID" value="EFJ04857"/>
    <property type="gene ID" value="SELMODRAFT_236910"/>
</dbReference>
<evidence type="ECO:0000256" key="1">
    <source>
        <dbReference type="ARBA" id="ARBA00026139"/>
    </source>
</evidence>
<comment type="catalytic activity">
    <reaction evidence="4">
        <text>DNA(n) + a 2'-deoxyribonucleoside 5'-triphosphate = DNA(n+1) + diphosphate</text>
        <dbReference type="Rhea" id="RHEA:22508"/>
        <dbReference type="Rhea" id="RHEA-COMP:17339"/>
        <dbReference type="Rhea" id="RHEA-COMP:17340"/>
        <dbReference type="ChEBI" id="CHEBI:33019"/>
        <dbReference type="ChEBI" id="CHEBI:61560"/>
        <dbReference type="ChEBI" id="CHEBI:173112"/>
        <dbReference type="EC" id="2.7.7.7"/>
    </reaction>
    <physiologicalReaction direction="left-to-right" evidence="4">
        <dbReference type="Rhea" id="RHEA:22509"/>
    </physiologicalReaction>
</comment>
<dbReference type="GO" id="GO:0005634">
    <property type="term" value="C:nucleus"/>
    <property type="evidence" value="ECO:0000318"/>
    <property type="project" value="GO_Central"/>
</dbReference>
<dbReference type="GO" id="GO:0006264">
    <property type="term" value="P:mitochondrial DNA replication"/>
    <property type="evidence" value="ECO:0000318"/>
    <property type="project" value="GO_Central"/>
</dbReference>
<dbReference type="STRING" id="88036.D8TER2"/>
<evidence type="ECO:0000256" key="2">
    <source>
        <dbReference type="ARBA" id="ARBA00044677"/>
    </source>
</evidence>
<name>D8TER2_SELML</name>
<evidence type="ECO:0000256" key="3">
    <source>
        <dbReference type="ARBA" id="ARBA00044768"/>
    </source>
</evidence>
<dbReference type="GO" id="GO:0009411">
    <property type="term" value="P:response to UV"/>
    <property type="evidence" value="ECO:0000318"/>
    <property type="project" value="GO_Central"/>
</dbReference>
<dbReference type="FunCoup" id="D8TER2">
    <property type="interactions" value="2846"/>
</dbReference>
<gene>
    <name evidence="5" type="ORF">SELMODRAFT_236910</name>
</gene>
<organism evidence="6">
    <name type="scientific">Selaginella moellendorffii</name>
    <name type="common">Spikemoss</name>
    <dbReference type="NCBI Taxonomy" id="88036"/>
    <lineage>
        <taxon>Eukaryota</taxon>
        <taxon>Viridiplantae</taxon>
        <taxon>Streptophyta</taxon>
        <taxon>Embryophyta</taxon>
        <taxon>Tracheophyta</taxon>
        <taxon>Lycopodiopsida</taxon>
        <taxon>Selaginellales</taxon>
        <taxon>Selaginellaceae</taxon>
        <taxon>Selaginella</taxon>
    </lineage>
</organism>
<evidence type="ECO:0000256" key="4">
    <source>
        <dbReference type="ARBA" id="ARBA00047303"/>
    </source>
</evidence>
<keyword evidence="6" id="KW-1185">Reference proteome</keyword>
<dbReference type="GO" id="GO:0005759">
    <property type="term" value="C:mitochondrial matrix"/>
    <property type="evidence" value="ECO:0000318"/>
    <property type="project" value="GO_Central"/>
</dbReference>
<dbReference type="GO" id="GO:0019985">
    <property type="term" value="P:translesion synthesis"/>
    <property type="evidence" value="ECO:0000318"/>
    <property type="project" value="GO_Central"/>
</dbReference>
<dbReference type="GO" id="GO:0042276">
    <property type="term" value="P:error-prone translesion synthesis"/>
    <property type="evidence" value="ECO:0007669"/>
    <property type="project" value="InterPro"/>
</dbReference>
<protein>
    <recommendedName>
        <fullName evidence="1">DNA-directed primase/polymerase protein</fullName>
        <ecNumber evidence="3">2.7.7.102</ecNumber>
    </recommendedName>
</protein>
<dbReference type="AlphaFoldDB" id="D8TER2"/>
<proteinExistence type="predicted"/>
<dbReference type="EC" id="2.7.7.102" evidence="3"/>
<dbReference type="GO" id="GO:0003887">
    <property type="term" value="F:DNA-directed DNA polymerase activity"/>
    <property type="evidence" value="ECO:0000318"/>
    <property type="project" value="GO_Central"/>
</dbReference>
<dbReference type="eggNOG" id="ENOG502QS1Q">
    <property type="taxonomic scope" value="Eukaryota"/>
</dbReference>
<dbReference type="GO" id="GO:0003682">
    <property type="term" value="F:chromatin binding"/>
    <property type="evidence" value="ECO:0000318"/>
    <property type="project" value="GO_Central"/>
</dbReference>
<dbReference type="HOGENOM" id="CLU_021500_0_0_1"/>
<evidence type="ECO:0000313" key="5">
    <source>
        <dbReference type="EMBL" id="EFJ04857.1"/>
    </source>
</evidence>